<dbReference type="InterPro" id="IPR053545">
    <property type="entry name" value="Enoyl-CoA_hydratase-like"/>
</dbReference>
<keyword evidence="2" id="KW-1185">Reference proteome</keyword>
<dbReference type="Pfam" id="PF00378">
    <property type="entry name" value="ECH_1"/>
    <property type="match status" value="1"/>
</dbReference>
<dbReference type="InterPro" id="IPR029045">
    <property type="entry name" value="ClpP/crotonase-like_dom_sf"/>
</dbReference>
<comment type="caution">
    <text evidence="1">The sequence shown here is derived from an EMBL/GenBank/DDBJ whole genome shotgun (WGS) entry which is preliminary data.</text>
</comment>
<accession>A0A919INC6</accession>
<dbReference type="EMBL" id="BOMH01000059">
    <property type="protein sequence ID" value="GID69240.1"/>
    <property type="molecule type" value="Genomic_DNA"/>
</dbReference>
<dbReference type="SUPFAM" id="SSF52096">
    <property type="entry name" value="ClpP/crotonase"/>
    <property type="match status" value="1"/>
</dbReference>
<dbReference type="Proteomes" id="UP000619479">
    <property type="component" value="Unassembled WGS sequence"/>
</dbReference>
<dbReference type="GO" id="GO:0003824">
    <property type="term" value="F:catalytic activity"/>
    <property type="evidence" value="ECO:0007669"/>
    <property type="project" value="UniProtKB-ARBA"/>
</dbReference>
<dbReference type="Gene3D" id="3.90.226.10">
    <property type="entry name" value="2-enoyl-CoA Hydratase, Chain A, domain 1"/>
    <property type="match status" value="1"/>
</dbReference>
<name>A0A919INC6_9ACTN</name>
<gene>
    <name evidence="1" type="ORF">Acy02nite_71210</name>
</gene>
<evidence type="ECO:0000313" key="1">
    <source>
        <dbReference type="EMBL" id="GID69240.1"/>
    </source>
</evidence>
<evidence type="ECO:0000313" key="2">
    <source>
        <dbReference type="Proteomes" id="UP000619479"/>
    </source>
</evidence>
<dbReference type="AlphaFoldDB" id="A0A919INC6"/>
<dbReference type="InterPro" id="IPR001753">
    <property type="entry name" value="Enoyl-CoA_hydra/iso"/>
</dbReference>
<protein>
    <recommendedName>
        <fullName evidence="3">Enoyl-CoA hydratase</fullName>
    </recommendedName>
</protein>
<reference evidence="1" key="1">
    <citation type="submission" date="2021-01" db="EMBL/GenBank/DDBJ databases">
        <title>Whole genome shotgun sequence of Actinoplanes cyaneus NBRC 14990.</title>
        <authorList>
            <person name="Komaki H."/>
            <person name="Tamura T."/>
        </authorList>
    </citation>
    <scope>NUCLEOTIDE SEQUENCE</scope>
    <source>
        <strain evidence="1">NBRC 14990</strain>
    </source>
</reference>
<proteinExistence type="predicted"/>
<dbReference type="NCBIfam" id="NF042431">
    <property type="entry name" value="EnCoAhydt_DpgB"/>
    <property type="match status" value="1"/>
</dbReference>
<sequence length="221" mass="22843">MVTAVRDEGLVLHIDGAQPISVAATEAVLRVCDRAEDQATAGLVTVHVWGAPAGGRAADLTVGLLTKWERAVRRLERLGLTTVAVASGDCGGPALDVLLATDVRIAATGTRLVIPLDDGATWPGMALYRLARQGAGRVRRHALLGEPIEAADAVALGLLDSVVADPGLELALLAEAAAGVAGRELAIRRQLLMDAARTSFEDALGSHLAACDRALRRGVAS</sequence>
<evidence type="ECO:0008006" key="3">
    <source>
        <dbReference type="Google" id="ProtNLM"/>
    </source>
</evidence>
<organism evidence="1 2">
    <name type="scientific">Actinoplanes cyaneus</name>
    <dbReference type="NCBI Taxonomy" id="52696"/>
    <lineage>
        <taxon>Bacteria</taxon>
        <taxon>Bacillati</taxon>
        <taxon>Actinomycetota</taxon>
        <taxon>Actinomycetes</taxon>
        <taxon>Micromonosporales</taxon>
        <taxon>Micromonosporaceae</taxon>
        <taxon>Actinoplanes</taxon>
    </lineage>
</organism>